<evidence type="ECO:0000256" key="4">
    <source>
        <dbReference type="ARBA" id="ARBA00022694"/>
    </source>
</evidence>
<dbReference type="PANTHER" id="PTHR21392">
    <property type="entry name" value="TRNA-URIDINE AMINOCARBOXYPROPYLTRANSFERASE 2"/>
    <property type="match status" value="1"/>
</dbReference>
<evidence type="ECO:0000259" key="7">
    <source>
        <dbReference type="SMART" id="SM01144"/>
    </source>
</evidence>
<dbReference type="EMBL" id="AP028913">
    <property type="protein sequence ID" value="BES94201.1"/>
    <property type="molecule type" value="Genomic_DNA"/>
</dbReference>
<dbReference type="InterPro" id="IPR039262">
    <property type="entry name" value="DTWD2/TAPT"/>
</dbReference>
<comment type="similarity">
    <text evidence="5">Belongs to the TDD superfamily. DTWD2 family.</text>
</comment>
<dbReference type="Proteomes" id="UP001307889">
    <property type="component" value="Chromosome 5"/>
</dbReference>
<keyword evidence="3" id="KW-0949">S-adenosyl-L-methionine</keyword>
<reference evidence="8 9" key="1">
    <citation type="submission" date="2023-09" db="EMBL/GenBank/DDBJ databases">
        <title>Nesidiocoris tenuis whole genome shotgun sequence.</title>
        <authorList>
            <person name="Shibata T."/>
            <person name="Shimoda M."/>
            <person name="Kobayashi T."/>
            <person name="Uehara T."/>
        </authorList>
    </citation>
    <scope>NUCLEOTIDE SEQUENCE [LARGE SCALE GENOMIC DNA]</scope>
    <source>
        <strain evidence="8 9">Japan</strain>
    </source>
</reference>
<evidence type="ECO:0000256" key="1">
    <source>
        <dbReference type="ARBA" id="ARBA00012386"/>
    </source>
</evidence>
<proteinExistence type="inferred from homology"/>
<accession>A0ABN7ATI8</accession>
<evidence type="ECO:0000256" key="2">
    <source>
        <dbReference type="ARBA" id="ARBA00022679"/>
    </source>
</evidence>
<gene>
    <name evidence="8" type="ORF">NTJ_07010</name>
</gene>
<keyword evidence="9" id="KW-1185">Reference proteome</keyword>
<dbReference type="EC" id="2.5.1.25" evidence="1"/>
<name>A0ABN7ATI8_9HEMI</name>
<evidence type="ECO:0000313" key="8">
    <source>
        <dbReference type="EMBL" id="BES94201.1"/>
    </source>
</evidence>
<keyword evidence="2" id="KW-0808">Transferase</keyword>
<comment type="catalytic activity">
    <reaction evidence="6">
        <text>a uridine in tRNA + S-adenosyl-L-methionine = a 3-[(3S)-3-amino-3-carboxypropyl]uridine in tRNA + S-methyl-5'-thioadenosine + H(+)</text>
        <dbReference type="Rhea" id="RHEA:62432"/>
        <dbReference type="Rhea" id="RHEA-COMP:13339"/>
        <dbReference type="Rhea" id="RHEA-COMP:16092"/>
        <dbReference type="ChEBI" id="CHEBI:15378"/>
        <dbReference type="ChEBI" id="CHEBI:17509"/>
        <dbReference type="ChEBI" id="CHEBI:59789"/>
        <dbReference type="ChEBI" id="CHEBI:65315"/>
        <dbReference type="ChEBI" id="CHEBI:82930"/>
        <dbReference type="EC" id="2.5.1.25"/>
    </reaction>
</comment>
<evidence type="ECO:0000256" key="5">
    <source>
        <dbReference type="ARBA" id="ARBA00034489"/>
    </source>
</evidence>
<feature type="domain" description="DTW" evidence="7">
    <location>
        <begin position="25"/>
        <end position="220"/>
    </location>
</feature>
<evidence type="ECO:0000313" key="9">
    <source>
        <dbReference type="Proteomes" id="UP001307889"/>
    </source>
</evidence>
<dbReference type="PANTHER" id="PTHR21392:SF0">
    <property type="entry name" value="TRNA-URIDINE AMINOCARBOXYPROPYLTRANSFERASE 2"/>
    <property type="match status" value="1"/>
</dbReference>
<dbReference type="SMART" id="SM01144">
    <property type="entry name" value="DTW"/>
    <property type="match status" value="1"/>
</dbReference>
<dbReference type="InterPro" id="IPR005636">
    <property type="entry name" value="DTW"/>
</dbReference>
<evidence type="ECO:0000256" key="6">
    <source>
        <dbReference type="ARBA" id="ARBA00048718"/>
    </source>
</evidence>
<protein>
    <recommendedName>
        <fullName evidence="1">tRNA-uridine aminocarboxypropyltransferase</fullName>
        <ecNumber evidence="1">2.5.1.25</ecNumber>
    </recommendedName>
</protein>
<keyword evidence="4" id="KW-0819">tRNA processing</keyword>
<organism evidence="8 9">
    <name type="scientific">Nesidiocoris tenuis</name>
    <dbReference type="NCBI Taxonomy" id="355587"/>
    <lineage>
        <taxon>Eukaryota</taxon>
        <taxon>Metazoa</taxon>
        <taxon>Ecdysozoa</taxon>
        <taxon>Arthropoda</taxon>
        <taxon>Hexapoda</taxon>
        <taxon>Insecta</taxon>
        <taxon>Pterygota</taxon>
        <taxon>Neoptera</taxon>
        <taxon>Paraneoptera</taxon>
        <taxon>Hemiptera</taxon>
        <taxon>Heteroptera</taxon>
        <taxon>Panheteroptera</taxon>
        <taxon>Cimicomorpha</taxon>
        <taxon>Miridae</taxon>
        <taxon>Dicyphina</taxon>
        <taxon>Nesidiocoris</taxon>
    </lineage>
</organism>
<sequence>MESDVDEMQDAWNDLVGLPAEPPLMRSICTTCRRPQTVCWCTYVPSKLEPSCRVVILQHPAEEKRCLRTAPMLQIALTERKCLIYKGKKFPQQRHAGLTDILTDDNSLLLYPSKDSVDLDVLPKVDQVSRPYNLILIDGTWPQAKGIYNNTPALHKMKQVKLVRSTKSEYVIRTQPTDGCLSTLESAAEALAILEDDDTYRDLLKRPLKALCEFQIHHGAVVHDSKEFRIKNNTYPKKLGKRLTKFLNVLETS</sequence>
<dbReference type="Pfam" id="PF03942">
    <property type="entry name" value="DTW"/>
    <property type="match status" value="1"/>
</dbReference>
<evidence type="ECO:0000256" key="3">
    <source>
        <dbReference type="ARBA" id="ARBA00022691"/>
    </source>
</evidence>